<evidence type="ECO:0000313" key="6">
    <source>
        <dbReference type="EMBL" id="SET16368.1"/>
    </source>
</evidence>
<name>A0A1I0CAF3_9RHOB</name>
<evidence type="ECO:0000256" key="4">
    <source>
        <dbReference type="ARBA" id="ARBA00023163"/>
    </source>
</evidence>
<keyword evidence="7" id="KW-1185">Reference proteome</keyword>
<evidence type="ECO:0000313" key="7">
    <source>
        <dbReference type="Proteomes" id="UP000199180"/>
    </source>
</evidence>
<sequence>MTEDDGSMKFAPADAAPRRATAMDVARAAGVSRSAVSRAFSQTAYLDTDKRDHIRRIAAEMGYRPNALAAGLNRTRSNLVGIVAGDVGNLYDAQLLSRLVSGLTAAGKWPVVLDGSVGADRLVATDIFAYPLDAMIVRGGSVDPVMVDTCAKLHIPLVFLGCVVDAPAVDSIVCRNAEGMARIADLLLNRGRRRFAFLGGPAQWASQQQRLQGLCDALAQAGLQLIATESADFSHQGGAKVARRLLQDHDLDALVCANDAMAIGALGVARHDLGLNVPADLSITGFDDVDMASWPCFDLTTACNPVEETVAGVIELLEARLATPSAPSRRIQIDAHLVRRGTH</sequence>
<accession>A0A1I0CAF3</accession>
<evidence type="ECO:0000259" key="5">
    <source>
        <dbReference type="PROSITE" id="PS50932"/>
    </source>
</evidence>
<dbReference type="RefSeq" id="WP_245739223.1">
    <property type="nucleotide sequence ID" value="NZ_FOHO01000003.1"/>
</dbReference>
<evidence type="ECO:0000256" key="3">
    <source>
        <dbReference type="ARBA" id="ARBA00023125"/>
    </source>
</evidence>
<dbReference type="Proteomes" id="UP000199180">
    <property type="component" value="Unassembled WGS sequence"/>
</dbReference>
<dbReference type="Gene3D" id="3.40.50.2300">
    <property type="match status" value="2"/>
</dbReference>
<dbReference type="CDD" id="cd01392">
    <property type="entry name" value="HTH_LacI"/>
    <property type="match status" value="1"/>
</dbReference>
<dbReference type="InterPro" id="IPR000843">
    <property type="entry name" value="HTH_LacI"/>
</dbReference>
<keyword evidence="3 6" id="KW-0238">DNA-binding</keyword>
<dbReference type="AlphaFoldDB" id="A0A1I0CAF3"/>
<feature type="domain" description="HTH lacI-type" evidence="5">
    <location>
        <begin position="20"/>
        <end position="74"/>
    </location>
</feature>
<gene>
    <name evidence="6" type="ORF">SAMN04489858_103235</name>
</gene>
<protein>
    <submittedName>
        <fullName evidence="6">DNA-binding transcriptional regulator, LacI/PurR family</fullName>
    </submittedName>
</protein>
<proteinExistence type="predicted"/>
<dbReference type="PANTHER" id="PTHR30146">
    <property type="entry name" value="LACI-RELATED TRANSCRIPTIONAL REPRESSOR"/>
    <property type="match status" value="1"/>
</dbReference>
<dbReference type="Gene3D" id="1.10.260.40">
    <property type="entry name" value="lambda repressor-like DNA-binding domains"/>
    <property type="match status" value="1"/>
</dbReference>
<dbReference type="Pfam" id="PF13377">
    <property type="entry name" value="Peripla_BP_3"/>
    <property type="match status" value="1"/>
</dbReference>
<dbReference type="EMBL" id="FOHO01000003">
    <property type="protein sequence ID" value="SET16368.1"/>
    <property type="molecule type" value="Genomic_DNA"/>
</dbReference>
<evidence type="ECO:0000256" key="2">
    <source>
        <dbReference type="ARBA" id="ARBA00023015"/>
    </source>
</evidence>
<dbReference type="InterPro" id="IPR046335">
    <property type="entry name" value="LacI/GalR-like_sensor"/>
</dbReference>
<evidence type="ECO:0000256" key="1">
    <source>
        <dbReference type="ARBA" id="ARBA00022491"/>
    </source>
</evidence>
<organism evidence="6 7">
    <name type="scientific">Paracoccus homiensis</name>
    <dbReference type="NCBI Taxonomy" id="364199"/>
    <lineage>
        <taxon>Bacteria</taxon>
        <taxon>Pseudomonadati</taxon>
        <taxon>Pseudomonadota</taxon>
        <taxon>Alphaproteobacteria</taxon>
        <taxon>Rhodobacterales</taxon>
        <taxon>Paracoccaceae</taxon>
        <taxon>Paracoccus</taxon>
    </lineage>
</organism>
<dbReference type="SUPFAM" id="SSF47413">
    <property type="entry name" value="lambda repressor-like DNA-binding domains"/>
    <property type="match status" value="1"/>
</dbReference>
<dbReference type="PROSITE" id="PS50932">
    <property type="entry name" value="HTH_LACI_2"/>
    <property type="match status" value="1"/>
</dbReference>
<dbReference type="PANTHER" id="PTHR30146:SF95">
    <property type="entry name" value="RIBOSE OPERON REPRESSOR"/>
    <property type="match status" value="1"/>
</dbReference>
<keyword evidence="1" id="KW-0678">Repressor</keyword>
<keyword evidence="4" id="KW-0804">Transcription</keyword>
<keyword evidence="2" id="KW-0805">Transcription regulation</keyword>
<dbReference type="STRING" id="364199.SAMN04489858_103235"/>
<reference evidence="6 7" key="1">
    <citation type="submission" date="2016-10" db="EMBL/GenBank/DDBJ databases">
        <authorList>
            <person name="de Groot N.N."/>
        </authorList>
    </citation>
    <scope>NUCLEOTIDE SEQUENCE [LARGE SCALE GENOMIC DNA]</scope>
    <source>
        <strain evidence="6 7">DSM 17862</strain>
    </source>
</reference>
<dbReference type="GO" id="GO:0003700">
    <property type="term" value="F:DNA-binding transcription factor activity"/>
    <property type="evidence" value="ECO:0007669"/>
    <property type="project" value="TreeGrafter"/>
</dbReference>
<dbReference type="GO" id="GO:0000976">
    <property type="term" value="F:transcription cis-regulatory region binding"/>
    <property type="evidence" value="ECO:0007669"/>
    <property type="project" value="TreeGrafter"/>
</dbReference>
<dbReference type="InterPro" id="IPR028082">
    <property type="entry name" value="Peripla_BP_I"/>
</dbReference>
<dbReference type="InterPro" id="IPR010982">
    <property type="entry name" value="Lambda_DNA-bd_dom_sf"/>
</dbReference>
<dbReference type="Pfam" id="PF00356">
    <property type="entry name" value="LacI"/>
    <property type="match status" value="1"/>
</dbReference>
<dbReference type="CDD" id="cd06278">
    <property type="entry name" value="PBP1_LacI-like"/>
    <property type="match status" value="1"/>
</dbReference>
<dbReference type="SMART" id="SM00354">
    <property type="entry name" value="HTH_LACI"/>
    <property type="match status" value="1"/>
</dbReference>
<dbReference type="SUPFAM" id="SSF53822">
    <property type="entry name" value="Periplasmic binding protein-like I"/>
    <property type="match status" value="1"/>
</dbReference>